<proteinExistence type="predicted"/>
<gene>
    <name evidence="2" type="ORF">RKA07_13745</name>
</gene>
<accession>A0ABU2HLH4</accession>
<organism evidence="2 3">
    <name type="scientific">Marinobacter xiaoshiensis</name>
    <dbReference type="NCBI Taxonomy" id="3073652"/>
    <lineage>
        <taxon>Bacteria</taxon>
        <taxon>Pseudomonadati</taxon>
        <taxon>Pseudomonadota</taxon>
        <taxon>Gammaproteobacteria</taxon>
        <taxon>Pseudomonadales</taxon>
        <taxon>Marinobacteraceae</taxon>
        <taxon>Marinobacter</taxon>
    </lineage>
</organism>
<evidence type="ECO:0000313" key="2">
    <source>
        <dbReference type="EMBL" id="MDS1311160.1"/>
    </source>
</evidence>
<reference evidence="2" key="1">
    <citation type="submission" date="2023-09" db="EMBL/GenBank/DDBJ databases">
        <title>Marinobacter sediminicola sp. nov. and Marinobacter maritimum sp. nov., isolated from marine sediment.</title>
        <authorList>
            <person name="An J."/>
        </authorList>
    </citation>
    <scope>NUCLEOTIDE SEQUENCE</scope>
    <source>
        <strain evidence="2">F60267</strain>
    </source>
</reference>
<feature type="transmembrane region" description="Helical" evidence="1">
    <location>
        <begin position="63"/>
        <end position="82"/>
    </location>
</feature>
<feature type="transmembrane region" description="Helical" evidence="1">
    <location>
        <begin position="94"/>
        <end position="113"/>
    </location>
</feature>
<name>A0ABU2HLH4_9GAMM</name>
<dbReference type="Proteomes" id="UP001267407">
    <property type="component" value="Unassembled WGS sequence"/>
</dbReference>
<protein>
    <submittedName>
        <fullName evidence="2">Uncharacterized protein</fullName>
    </submittedName>
</protein>
<keyword evidence="3" id="KW-1185">Reference proteome</keyword>
<keyword evidence="1" id="KW-1133">Transmembrane helix</keyword>
<sequence length="117" mass="13507">MAWQPLRATMGLKQVKENLLSTDYPQWQNLLSTAAFLIMVTGTAFAWFYTYYTSPNAACHKGFLYLTYAWLFIQWVVIGYLYQSKDIPSFARDAIKVLILLANVWFGLFLFSLQPCA</sequence>
<feature type="transmembrane region" description="Helical" evidence="1">
    <location>
        <begin position="30"/>
        <end position="51"/>
    </location>
</feature>
<evidence type="ECO:0000256" key="1">
    <source>
        <dbReference type="SAM" id="Phobius"/>
    </source>
</evidence>
<keyword evidence="1" id="KW-0472">Membrane</keyword>
<keyword evidence="1" id="KW-0812">Transmembrane</keyword>
<evidence type="ECO:0000313" key="3">
    <source>
        <dbReference type="Proteomes" id="UP001267407"/>
    </source>
</evidence>
<dbReference type="RefSeq" id="WP_310966571.1">
    <property type="nucleotide sequence ID" value="NZ_JAVMBO010000017.1"/>
</dbReference>
<dbReference type="EMBL" id="JAVMBO010000017">
    <property type="protein sequence ID" value="MDS1311160.1"/>
    <property type="molecule type" value="Genomic_DNA"/>
</dbReference>
<comment type="caution">
    <text evidence="2">The sequence shown here is derived from an EMBL/GenBank/DDBJ whole genome shotgun (WGS) entry which is preliminary data.</text>
</comment>